<keyword evidence="1" id="KW-0812">Transmembrane</keyword>
<dbReference type="SMART" id="SM00587">
    <property type="entry name" value="CHK"/>
    <property type="match status" value="1"/>
</dbReference>
<gene>
    <name evidence="3" type="ORF">PPYR_08379</name>
</gene>
<evidence type="ECO:0000259" key="2">
    <source>
        <dbReference type="SMART" id="SM00587"/>
    </source>
</evidence>
<keyword evidence="4" id="KW-1185">Reference proteome</keyword>
<dbReference type="EMBL" id="VVIM01000006">
    <property type="protein sequence ID" value="KAB0797385.1"/>
    <property type="molecule type" value="Genomic_DNA"/>
</dbReference>
<dbReference type="SUPFAM" id="SSF56112">
    <property type="entry name" value="Protein kinase-like (PK-like)"/>
    <property type="match status" value="1"/>
</dbReference>
<dbReference type="InterPro" id="IPR004119">
    <property type="entry name" value="EcKL"/>
</dbReference>
<protein>
    <recommendedName>
        <fullName evidence="2">CHK kinase-like domain-containing protein</fullName>
    </recommendedName>
</protein>
<feature type="transmembrane region" description="Helical" evidence="1">
    <location>
        <begin position="301"/>
        <end position="319"/>
    </location>
</feature>
<dbReference type="AlphaFoldDB" id="A0A5N4AJ53"/>
<keyword evidence="1" id="KW-1133">Transmembrane helix</keyword>
<dbReference type="InterPro" id="IPR011009">
    <property type="entry name" value="Kinase-like_dom_sf"/>
</dbReference>
<evidence type="ECO:0000313" key="4">
    <source>
        <dbReference type="Proteomes" id="UP000327044"/>
    </source>
</evidence>
<comment type="caution">
    <text evidence="3">The sequence shown here is derived from an EMBL/GenBank/DDBJ whole genome shotgun (WGS) entry which is preliminary data.</text>
</comment>
<dbReference type="Pfam" id="PF02958">
    <property type="entry name" value="EcKL"/>
    <property type="match status" value="1"/>
</dbReference>
<dbReference type="InterPro" id="IPR015897">
    <property type="entry name" value="CHK_kinase-like"/>
</dbReference>
<dbReference type="Proteomes" id="UP000327044">
    <property type="component" value="Unassembled WGS sequence"/>
</dbReference>
<accession>A0A5N4AJ53</accession>
<evidence type="ECO:0000313" key="3">
    <source>
        <dbReference type="EMBL" id="KAB0797385.1"/>
    </source>
</evidence>
<name>A0A5N4AJ53_PHOPY</name>
<sequence>MENSTNLIRLTASQMRELKQVIHTFGMDRYSLDLSLGAEENFGGIIIKADVLPEFVSIQKEFQIKKPFESYATYYSSLKIDREEMIILQNMKTLGLKQRERHLPLDYNHVLLTVKEYARLHALSYALHYHRPELFEELEQNMADPMYFDFKLEGVRQVLQHRCSEALKALSPTEDQSAYQKLLYFSDNAVSIVIKLLNSANPHRVVSHIDCGIPNLLFEYENASNAPIRVIMLDWQASRMESPAVDLVTFLFSATDKATRYRYNELISEYYGCLCSFLAEFGCDGKKLLPFEVLQQQLKEYGIMGLFMVIGLIYVYSTVNQRVPDIYKEESHAEGLSFLYDLDDSSCFSKRVREAILDFHNLGYNFS</sequence>
<keyword evidence="1" id="KW-0472">Membrane</keyword>
<reference evidence="3 4" key="1">
    <citation type="journal article" date="2018" name="Elife">
        <title>Firefly genomes illuminate parallel origins of bioluminescence in beetles.</title>
        <authorList>
            <person name="Fallon T.R."/>
            <person name="Lower S.E."/>
            <person name="Chang C.H."/>
            <person name="Bessho-Uehara M."/>
            <person name="Martin G.J."/>
            <person name="Bewick A.J."/>
            <person name="Behringer M."/>
            <person name="Debat H.J."/>
            <person name="Wong I."/>
            <person name="Day J.C."/>
            <person name="Suvorov A."/>
            <person name="Silva C.J."/>
            <person name="Stanger-Hall K.F."/>
            <person name="Hall D.W."/>
            <person name="Schmitz R.J."/>
            <person name="Nelson D.R."/>
            <person name="Lewis S.M."/>
            <person name="Shigenobu S."/>
            <person name="Bybee S.M."/>
            <person name="Larracuente A.M."/>
            <person name="Oba Y."/>
            <person name="Weng J.K."/>
        </authorList>
    </citation>
    <scope>NUCLEOTIDE SEQUENCE [LARGE SCALE GENOMIC DNA]</scope>
    <source>
        <strain evidence="3">1611_PpyrPB1</strain>
        <tissue evidence="3">Whole body</tissue>
    </source>
</reference>
<evidence type="ECO:0000256" key="1">
    <source>
        <dbReference type="SAM" id="Phobius"/>
    </source>
</evidence>
<dbReference type="PANTHER" id="PTHR11012:SF30">
    <property type="entry name" value="PROTEIN KINASE-LIKE DOMAIN-CONTAINING"/>
    <property type="match status" value="1"/>
</dbReference>
<feature type="domain" description="CHK kinase-like" evidence="2">
    <location>
        <begin position="86"/>
        <end position="280"/>
    </location>
</feature>
<dbReference type="PANTHER" id="PTHR11012">
    <property type="entry name" value="PROTEIN KINASE-LIKE DOMAIN-CONTAINING"/>
    <property type="match status" value="1"/>
</dbReference>
<dbReference type="InParanoid" id="A0A5N4AJ53"/>
<proteinExistence type="predicted"/>
<dbReference type="Gene3D" id="3.90.1200.10">
    <property type="match status" value="1"/>
</dbReference>
<organism evidence="3 4">
    <name type="scientific">Photinus pyralis</name>
    <name type="common">Common eastern firefly</name>
    <name type="synonym">Lampyris pyralis</name>
    <dbReference type="NCBI Taxonomy" id="7054"/>
    <lineage>
        <taxon>Eukaryota</taxon>
        <taxon>Metazoa</taxon>
        <taxon>Ecdysozoa</taxon>
        <taxon>Arthropoda</taxon>
        <taxon>Hexapoda</taxon>
        <taxon>Insecta</taxon>
        <taxon>Pterygota</taxon>
        <taxon>Neoptera</taxon>
        <taxon>Endopterygota</taxon>
        <taxon>Coleoptera</taxon>
        <taxon>Polyphaga</taxon>
        <taxon>Elateriformia</taxon>
        <taxon>Elateroidea</taxon>
        <taxon>Lampyridae</taxon>
        <taxon>Lampyrinae</taxon>
        <taxon>Photinus</taxon>
    </lineage>
</organism>